<name>A0A1X1YFW7_9MYCO</name>
<organism evidence="2 3">
    <name type="scientific">Mycobacterium kyorinense</name>
    <dbReference type="NCBI Taxonomy" id="487514"/>
    <lineage>
        <taxon>Bacteria</taxon>
        <taxon>Bacillati</taxon>
        <taxon>Actinomycetota</taxon>
        <taxon>Actinomycetes</taxon>
        <taxon>Mycobacteriales</taxon>
        <taxon>Mycobacteriaceae</taxon>
        <taxon>Mycobacterium</taxon>
    </lineage>
</organism>
<proteinExistence type="predicted"/>
<evidence type="ECO:0000259" key="1">
    <source>
        <dbReference type="Pfam" id="PF12697"/>
    </source>
</evidence>
<dbReference type="EMBL" id="LQPE01000019">
    <property type="protein sequence ID" value="ORW09999.1"/>
    <property type="molecule type" value="Genomic_DNA"/>
</dbReference>
<feature type="domain" description="AB hydrolase-1" evidence="1">
    <location>
        <begin position="33"/>
        <end position="279"/>
    </location>
</feature>
<dbReference type="Gene3D" id="3.40.50.1820">
    <property type="entry name" value="alpha/beta hydrolase"/>
    <property type="match status" value="1"/>
</dbReference>
<protein>
    <submittedName>
        <fullName evidence="2">Lysophospholipase</fullName>
    </submittedName>
</protein>
<keyword evidence="3" id="KW-1185">Reference proteome</keyword>
<dbReference type="AlphaFoldDB" id="A0A1X1YFW7"/>
<dbReference type="InterPro" id="IPR029058">
    <property type="entry name" value="AB_hydrolase_fold"/>
</dbReference>
<accession>A0A1X1YFW7</accession>
<dbReference type="Proteomes" id="UP000193487">
    <property type="component" value="Unassembled WGS sequence"/>
</dbReference>
<reference evidence="2 3" key="1">
    <citation type="submission" date="2016-01" db="EMBL/GenBank/DDBJ databases">
        <title>The new phylogeny of the genus Mycobacterium.</title>
        <authorList>
            <person name="Tarcisio F."/>
            <person name="Conor M."/>
            <person name="Antonella G."/>
            <person name="Elisabetta G."/>
            <person name="Giulia F.S."/>
            <person name="Sara T."/>
            <person name="Anna F."/>
            <person name="Clotilde B."/>
            <person name="Roberto B."/>
            <person name="Veronica D.S."/>
            <person name="Fabio R."/>
            <person name="Monica P."/>
            <person name="Olivier J."/>
            <person name="Enrico T."/>
            <person name="Nicola S."/>
        </authorList>
    </citation>
    <scope>NUCLEOTIDE SEQUENCE [LARGE SCALE GENOMIC DNA]</scope>
    <source>
        <strain evidence="2 3">DSM 45166</strain>
    </source>
</reference>
<gene>
    <name evidence="2" type="ORF">AWC14_21165</name>
</gene>
<comment type="caution">
    <text evidence="2">The sequence shown here is derived from an EMBL/GenBank/DDBJ whole genome shotgun (WGS) entry which is preliminary data.</text>
</comment>
<dbReference type="RefSeq" id="WP_045380414.1">
    <property type="nucleotide sequence ID" value="NZ_BBKA01000068.1"/>
</dbReference>
<evidence type="ECO:0000313" key="3">
    <source>
        <dbReference type="Proteomes" id="UP000193487"/>
    </source>
</evidence>
<dbReference type="OrthoDB" id="5524362at2"/>
<evidence type="ECO:0000313" key="2">
    <source>
        <dbReference type="EMBL" id="ORW09999.1"/>
    </source>
</evidence>
<dbReference type="STRING" id="487514.A5707_15570"/>
<dbReference type="Pfam" id="PF12697">
    <property type="entry name" value="Abhydrolase_6"/>
    <property type="match status" value="1"/>
</dbReference>
<dbReference type="SUPFAM" id="SSF53474">
    <property type="entry name" value="alpha/beta-Hydrolases"/>
    <property type="match status" value="1"/>
</dbReference>
<dbReference type="InterPro" id="IPR000073">
    <property type="entry name" value="AB_hydrolase_1"/>
</dbReference>
<sequence>MRELRLDVSEAVGETASLAASYYPSHVPNPTVLVCLPGGTYNRGYWHLDVPGRGRYNFAEYAAKRGYSVVAIDPLGTGDSTRPNRDISLADIGAALACAVAGLPEITGSTERPVALAHSLGGYLAKLQQTAARSYTALAILGCTNQHVAPLNLDPEFIAAAATPQGRAALIDQFASMIPEPYMDTSRDWLQSWFHLADVPPDVVQADNLTTISVAPQCFSAAAIPGVTADEAALVDVPVFLGYGEMDVSPDPHSEARFYSRSPDVTTFVVPGSAHCHNMASTRHLLWQRLLDWTG</sequence>
<dbReference type="GO" id="GO:0003824">
    <property type="term" value="F:catalytic activity"/>
    <property type="evidence" value="ECO:0007669"/>
    <property type="project" value="UniProtKB-ARBA"/>
</dbReference>